<dbReference type="PANTHER" id="PTHR33325">
    <property type="entry name" value="ZINC FINGER, CCHC-TYPE-RELATED"/>
    <property type="match status" value="1"/>
</dbReference>
<dbReference type="Proteomes" id="UP000032141">
    <property type="component" value="Chromosome C9"/>
</dbReference>
<dbReference type="AlphaFoldDB" id="A0A0D3EE81"/>
<dbReference type="HOGENOM" id="CLU_063980_0_0_1"/>
<dbReference type="GO" id="GO:0003676">
    <property type="term" value="F:nucleic acid binding"/>
    <property type="evidence" value="ECO:0007669"/>
    <property type="project" value="InterPro"/>
</dbReference>
<dbReference type="SUPFAM" id="SSF57756">
    <property type="entry name" value="Retrovirus zinc finger-like domains"/>
    <property type="match status" value="1"/>
</dbReference>
<dbReference type="Gramene" id="Bo9g154370.1">
    <property type="protein sequence ID" value="Bo9g154370.1"/>
    <property type="gene ID" value="Bo9g154370"/>
</dbReference>
<reference evidence="4" key="2">
    <citation type="submission" date="2015-03" db="UniProtKB">
        <authorList>
            <consortium name="EnsemblPlants"/>
        </authorList>
    </citation>
    <scope>IDENTIFICATION</scope>
</reference>
<evidence type="ECO:0000313" key="4">
    <source>
        <dbReference type="EnsemblPlants" id="Bo9g154370.1"/>
    </source>
</evidence>
<evidence type="ECO:0000256" key="2">
    <source>
        <dbReference type="SAM" id="MobiDB-lite"/>
    </source>
</evidence>
<accession>A0A0D3EE81</accession>
<dbReference type="SMART" id="SM00343">
    <property type="entry name" value="ZnF_C2HC"/>
    <property type="match status" value="1"/>
</dbReference>
<evidence type="ECO:0000313" key="5">
    <source>
        <dbReference type="Proteomes" id="UP000032141"/>
    </source>
</evidence>
<organism evidence="4 5">
    <name type="scientific">Brassica oleracea var. oleracea</name>
    <dbReference type="NCBI Taxonomy" id="109376"/>
    <lineage>
        <taxon>Eukaryota</taxon>
        <taxon>Viridiplantae</taxon>
        <taxon>Streptophyta</taxon>
        <taxon>Embryophyta</taxon>
        <taxon>Tracheophyta</taxon>
        <taxon>Spermatophyta</taxon>
        <taxon>Magnoliopsida</taxon>
        <taxon>eudicotyledons</taxon>
        <taxon>Gunneridae</taxon>
        <taxon>Pentapetalae</taxon>
        <taxon>rosids</taxon>
        <taxon>malvids</taxon>
        <taxon>Brassicales</taxon>
        <taxon>Brassicaceae</taxon>
        <taxon>Brassiceae</taxon>
        <taxon>Brassica</taxon>
    </lineage>
</organism>
<sequence>MANIEKLQFPALKVTGENYVRRVTNVKPYLVIKKITEAIKFGNKSPPEHIAEAIIFLKKHLDENLTHDYGDVEDPVVLWQALKDRFDNQKEINLPHALEEWKTLRFQDFQRVRDYNSTILRIVAQLKYCGNPVTEAEMLDKTYNTFHKEHNVLSRIYRKCGYTKFSELMTVKENKTSMPQEKAKSVIFLRRHLDESIIYDYANMRDPKELWKSLKDQKNNELLIKNHMTRPTGSKPFPEANALDAKKPLRENNTFRARGRGRQNYRGRRQNYNPKDRKSFQWVRSEQTPKGKEHQGNTSQKREEACFRCGTKGHWSRLCRTPAHLCALYKESVKGKEKEVNSVEHSQGTTHLDASDFVNDFEETGITEA</sequence>
<keyword evidence="5" id="KW-1185">Reference proteome</keyword>
<feature type="domain" description="CCHC-type" evidence="3">
    <location>
        <begin position="306"/>
        <end position="320"/>
    </location>
</feature>
<feature type="region of interest" description="Disordered" evidence="2">
    <location>
        <begin position="226"/>
        <end position="301"/>
    </location>
</feature>
<dbReference type="OMA" id="ASHEWTH"/>
<name>A0A0D3EE81_BRAOL</name>
<keyword evidence="1" id="KW-0479">Metal-binding</keyword>
<dbReference type="PANTHER" id="PTHR33325:SF11">
    <property type="entry name" value="COLD SHOCK DOMAIN-CONTAINING PROTEIN 4-LIKE"/>
    <property type="match status" value="1"/>
</dbReference>
<dbReference type="InterPro" id="IPR036875">
    <property type="entry name" value="Znf_CCHC_sf"/>
</dbReference>
<keyword evidence="1" id="KW-0862">Zinc</keyword>
<evidence type="ECO:0000256" key="1">
    <source>
        <dbReference type="PROSITE-ProRule" id="PRU00047"/>
    </source>
</evidence>
<feature type="compositionally biased region" description="Basic residues" evidence="2">
    <location>
        <begin position="257"/>
        <end position="269"/>
    </location>
</feature>
<dbReference type="GO" id="GO:0008270">
    <property type="term" value="F:zinc ion binding"/>
    <property type="evidence" value="ECO:0007669"/>
    <property type="project" value="UniProtKB-KW"/>
</dbReference>
<feature type="compositionally biased region" description="Basic and acidic residues" evidence="2">
    <location>
        <begin position="287"/>
        <end position="301"/>
    </location>
</feature>
<dbReference type="EnsemblPlants" id="Bo9g154370.1">
    <property type="protein sequence ID" value="Bo9g154370.1"/>
    <property type="gene ID" value="Bo9g154370"/>
</dbReference>
<keyword evidence="1" id="KW-0863">Zinc-finger</keyword>
<dbReference type="eggNOG" id="ENOG502QWN0">
    <property type="taxonomic scope" value="Eukaryota"/>
</dbReference>
<dbReference type="Gene3D" id="4.10.60.10">
    <property type="entry name" value="Zinc finger, CCHC-type"/>
    <property type="match status" value="1"/>
</dbReference>
<protein>
    <recommendedName>
        <fullName evidence="3">CCHC-type domain-containing protein</fullName>
    </recommendedName>
</protein>
<dbReference type="InterPro" id="IPR001878">
    <property type="entry name" value="Znf_CCHC"/>
</dbReference>
<dbReference type="PROSITE" id="PS50158">
    <property type="entry name" value="ZF_CCHC"/>
    <property type="match status" value="1"/>
</dbReference>
<proteinExistence type="predicted"/>
<evidence type="ECO:0000259" key="3">
    <source>
        <dbReference type="PROSITE" id="PS50158"/>
    </source>
</evidence>
<reference evidence="4 5" key="1">
    <citation type="journal article" date="2014" name="Genome Biol.">
        <title>Transcriptome and methylome profiling reveals relics of genome dominance in the mesopolyploid Brassica oleracea.</title>
        <authorList>
            <person name="Parkin I.A."/>
            <person name="Koh C."/>
            <person name="Tang H."/>
            <person name="Robinson S.J."/>
            <person name="Kagale S."/>
            <person name="Clarke W.E."/>
            <person name="Town C.D."/>
            <person name="Nixon J."/>
            <person name="Krishnakumar V."/>
            <person name="Bidwell S.L."/>
            <person name="Denoeud F."/>
            <person name="Belcram H."/>
            <person name="Links M.G."/>
            <person name="Just J."/>
            <person name="Clarke C."/>
            <person name="Bender T."/>
            <person name="Huebert T."/>
            <person name="Mason A.S."/>
            <person name="Pires J.C."/>
            <person name="Barker G."/>
            <person name="Moore J."/>
            <person name="Walley P.G."/>
            <person name="Manoli S."/>
            <person name="Batley J."/>
            <person name="Edwards D."/>
            <person name="Nelson M.N."/>
            <person name="Wang X."/>
            <person name="Paterson A.H."/>
            <person name="King G."/>
            <person name="Bancroft I."/>
            <person name="Chalhoub B."/>
            <person name="Sharpe A.G."/>
        </authorList>
    </citation>
    <scope>NUCLEOTIDE SEQUENCE</scope>
    <source>
        <strain evidence="4 5">cv. TO1000</strain>
    </source>
</reference>